<dbReference type="PANTHER" id="PTHR45912">
    <property type="entry name" value="CILIA- AND FLAGELLA-ASSOCIATED PROTEIN 47"/>
    <property type="match status" value="1"/>
</dbReference>
<accession>A0A3M7QIN7</accession>
<reference evidence="1 2" key="1">
    <citation type="journal article" date="2018" name="Sci. Rep.">
        <title>Genomic signatures of local adaptation to the degree of environmental predictability in rotifers.</title>
        <authorList>
            <person name="Franch-Gras L."/>
            <person name="Hahn C."/>
            <person name="Garcia-Roger E.M."/>
            <person name="Carmona M.J."/>
            <person name="Serra M."/>
            <person name="Gomez A."/>
        </authorList>
    </citation>
    <scope>NUCLEOTIDE SEQUENCE [LARGE SCALE GENOMIC DNA]</scope>
    <source>
        <strain evidence="1">HYR1</strain>
    </source>
</reference>
<keyword evidence="2" id="KW-1185">Reference proteome</keyword>
<comment type="caution">
    <text evidence="1">The sequence shown here is derived from an EMBL/GenBank/DDBJ whole genome shotgun (WGS) entry which is preliminary data.</text>
</comment>
<evidence type="ECO:0000313" key="1">
    <source>
        <dbReference type="EMBL" id="RNA11112.1"/>
    </source>
</evidence>
<sequence>AELKFKNVTEGTNIRYILTGIGEKAPALGEIKLETRVGQSTTHELMIPNKSNKKICYYVYSNTNFIKGPEKIMVLPNRKEPYIFEIIPTQRGDFKGAITFKPGEWPIKDIDSDGDEIYSADAKEDPQNFTLWYTFDIKIQPPPHQALVELET</sequence>
<name>A0A3M7QIN7_BRAPC</name>
<feature type="non-terminal residue" evidence="1">
    <location>
        <position position="1"/>
    </location>
</feature>
<protein>
    <submittedName>
        <fullName evidence="1">Calponin homology domain-containing 2</fullName>
    </submittedName>
</protein>
<dbReference type="PANTHER" id="PTHR45912:SF3">
    <property type="entry name" value="CILIA- AND FLAGELLA-ASSOCIATED PROTEIN 47"/>
    <property type="match status" value="1"/>
</dbReference>
<gene>
    <name evidence="1" type="ORF">BpHYR1_040549</name>
</gene>
<dbReference type="EMBL" id="REGN01006041">
    <property type="protein sequence ID" value="RNA11112.1"/>
    <property type="molecule type" value="Genomic_DNA"/>
</dbReference>
<dbReference type="Proteomes" id="UP000276133">
    <property type="component" value="Unassembled WGS sequence"/>
</dbReference>
<dbReference type="GO" id="GO:0060271">
    <property type="term" value="P:cilium assembly"/>
    <property type="evidence" value="ECO:0007669"/>
    <property type="project" value="TreeGrafter"/>
</dbReference>
<dbReference type="AlphaFoldDB" id="A0A3M7QIN7"/>
<dbReference type="STRING" id="10195.A0A3M7QIN7"/>
<evidence type="ECO:0000313" key="2">
    <source>
        <dbReference type="Proteomes" id="UP000276133"/>
    </source>
</evidence>
<dbReference type="GO" id="GO:0005929">
    <property type="term" value="C:cilium"/>
    <property type="evidence" value="ECO:0007669"/>
    <property type="project" value="TreeGrafter"/>
</dbReference>
<feature type="non-terminal residue" evidence="1">
    <location>
        <position position="152"/>
    </location>
</feature>
<organism evidence="1 2">
    <name type="scientific">Brachionus plicatilis</name>
    <name type="common">Marine rotifer</name>
    <name type="synonym">Brachionus muelleri</name>
    <dbReference type="NCBI Taxonomy" id="10195"/>
    <lineage>
        <taxon>Eukaryota</taxon>
        <taxon>Metazoa</taxon>
        <taxon>Spiralia</taxon>
        <taxon>Gnathifera</taxon>
        <taxon>Rotifera</taxon>
        <taxon>Eurotatoria</taxon>
        <taxon>Monogononta</taxon>
        <taxon>Pseudotrocha</taxon>
        <taxon>Ploima</taxon>
        <taxon>Brachionidae</taxon>
        <taxon>Brachionus</taxon>
    </lineage>
</organism>
<proteinExistence type="predicted"/>